<sequence length="178" mass="19257">METRLPQSLRSTDPSDLPIMPIASPGGPPAGAAAVARGIARLFRRNQIWVAPEVALPNGRRADLMGIDARGQIVIVEIKVARADLLGDAKWGEYLDHCDRFYWGLCPALDAGLVSGEAFLPDVTGLIVADAYDAEIIRPAATRPLAAARRKSETQRLAALALRRLNLMLDPPPPDEVY</sequence>
<evidence type="ECO:0000313" key="2">
    <source>
        <dbReference type="Proteomes" id="UP000589292"/>
    </source>
</evidence>
<dbReference type="InterPro" id="IPR009394">
    <property type="entry name" value="MmcB-like"/>
</dbReference>
<reference evidence="1 2" key="1">
    <citation type="journal article" date="1994" name="Int. J. Syst. Bacteriol.">
        <title>Phylogenetic positions of novel aerobic, bacteriochlorophyll a-containing bacteria and description of Roseococcus thiosulfatophilus gen. nov., sp. nov., Erythromicrobium ramosum gen. nov., sp. nov., and Erythrobacter litoralis sp. nov.</title>
        <authorList>
            <person name="Yurkov V."/>
            <person name="Stackebrandt E."/>
            <person name="Holmes A."/>
            <person name="Fuerst J.A."/>
            <person name="Hugenholtz P."/>
            <person name="Golecki J."/>
            <person name="Gad'on N."/>
            <person name="Gorlenko V.M."/>
            <person name="Kompantseva E.I."/>
            <person name="Drews G."/>
        </authorList>
    </citation>
    <scope>NUCLEOTIDE SEQUENCE [LARGE SCALE GENOMIC DNA]</scope>
    <source>
        <strain evidence="1 2">KR-99</strain>
    </source>
</reference>
<proteinExistence type="predicted"/>
<dbReference type="InterPro" id="IPR011856">
    <property type="entry name" value="tRNA_endonuc-like_dom_sf"/>
</dbReference>
<dbReference type="Pfam" id="PF06319">
    <property type="entry name" value="MmcB-like"/>
    <property type="match status" value="1"/>
</dbReference>
<accession>A0A7V8RCD9</accession>
<dbReference type="AlphaFoldDB" id="A0A7V8RCD9"/>
<dbReference type="GO" id="GO:0003676">
    <property type="term" value="F:nucleic acid binding"/>
    <property type="evidence" value="ECO:0007669"/>
    <property type="project" value="InterPro"/>
</dbReference>
<comment type="caution">
    <text evidence="1">The sequence shown here is derived from an EMBL/GenBank/DDBJ whole genome shotgun (WGS) entry which is preliminary data.</text>
</comment>
<keyword evidence="2" id="KW-1185">Reference proteome</keyword>
<name>A0A7V8RCD9_9SPHN</name>
<dbReference type="Proteomes" id="UP000589292">
    <property type="component" value="Unassembled WGS sequence"/>
</dbReference>
<organism evidence="1 2">
    <name type="scientific">Sphingomonas ursincola</name>
    <dbReference type="NCBI Taxonomy" id="56361"/>
    <lineage>
        <taxon>Bacteria</taxon>
        <taxon>Pseudomonadati</taxon>
        <taxon>Pseudomonadota</taxon>
        <taxon>Alphaproteobacteria</taxon>
        <taxon>Sphingomonadales</taxon>
        <taxon>Sphingomonadaceae</taxon>
        <taxon>Sphingomonas</taxon>
    </lineage>
</organism>
<gene>
    <name evidence="1" type="ORF">FG486_05945</name>
</gene>
<dbReference type="Gene3D" id="3.40.1350.10">
    <property type="match status" value="1"/>
</dbReference>
<protein>
    <submittedName>
        <fullName evidence="1">MmcB family DNA repair protein</fullName>
    </submittedName>
</protein>
<evidence type="ECO:0000313" key="1">
    <source>
        <dbReference type="EMBL" id="MBA1373873.1"/>
    </source>
</evidence>
<dbReference type="EMBL" id="VDES01000001">
    <property type="protein sequence ID" value="MBA1373873.1"/>
    <property type="molecule type" value="Genomic_DNA"/>
</dbReference>